<keyword evidence="3" id="KW-0418">Kinase</keyword>
<feature type="domain" description="Guanylate kinase-like" evidence="4">
    <location>
        <begin position="118"/>
        <end position="305"/>
    </location>
</feature>
<comment type="similarity">
    <text evidence="1">Belongs to the guanylate kinase family.</text>
</comment>
<gene>
    <name evidence="5" type="ORF">A2924_00150</name>
</gene>
<dbReference type="PROSITE" id="PS50052">
    <property type="entry name" value="GUANYLATE_KINASE_2"/>
    <property type="match status" value="1"/>
</dbReference>
<evidence type="ECO:0000256" key="1">
    <source>
        <dbReference type="ARBA" id="ARBA00005790"/>
    </source>
</evidence>
<evidence type="ECO:0000313" key="6">
    <source>
        <dbReference type="Proteomes" id="UP000178046"/>
    </source>
</evidence>
<organism evidence="5 6">
    <name type="scientific">Candidatus Giovannonibacteria bacterium RIFCSPLOWO2_01_FULL_44_16</name>
    <dbReference type="NCBI Taxonomy" id="1798348"/>
    <lineage>
        <taxon>Bacteria</taxon>
        <taxon>Candidatus Giovannoniibacteriota</taxon>
    </lineage>
</organism>
<protein>
    <recommendedName>
        <fullName evidence="4">Guanylate kinase-like domain-containing protein</fullName>
    </recommendedName>
</protein>
<dbReference type="Gene3D" id="3.40.50.300">
    <property type="entry name" value="P-loop containing nucleotide triphosphate hydrolases"/>
    <property type="match status" value="1"/>
</dbReference>
<dbReference type="Pfam" id="PF00625">
    <property type="entry name" value="Guanylate_kin"/>
    <property type="match status" value="1"/>
</dbReference>
<keyword evidence="2" id="KW-0808">Transferase</keyword>
<name>A0A1F5X416_9BACT</name>
<dbReference type="InterPro" id="IPR027417">
    <property type="entry name" value="P-loop_NTPase"/>
</dbReference>
<dbReference type="PANTHER" id="PTHR23117:SF13">
    <property type="entry name" value="GUANYLATE KINASE"/>
    <property type="match status" value="1"/>
</dbReference>
<dbReference type="EMBL" id="MFIA01000021">
    <property type="protein sequence ID" value="OGF82634.1"/>
    <property type="molecule type" value="Genomic_DNA"/>
</dbReference>
<dbReference type="AlphaFoldDB" id="A0A1F5X416"/>
<evidence type="ECO:0000313" key="5">
    <source>
        <dbReference type="EMBL" id="OGF82634.1"/>
    </source>
</evidence>
<accession>A0A1F5X416</accession>
<dbReference type="GO" id="GO:0004385">
    <property type="term" value="F:GMP kinase activity"/>
    <property type="evidence" value="ECO:0007669"/>
    <property type="project" value="TreeGrafter"/>
</dbReference>
<comment type="caution">
    <text evidence="5">The sequence shown here is derived from an EMBL/GenBank/DDBJ whole genome shotgun (WGS) entry which is preliminary data.</text>
</comment>
<evidence type="ECO:0000256" key="3">
    <source>
        <dbReference type="ARBA" id="ARBA00022777"/>
    </source>
</evidence>
<dbReference type="GO" id="GO:0005829">
    <property type="term" value="C:cytosol"/>
    <property type="evidence" value="ECO:0007669"/>
    <property type="project" value="TreeGrafter"/>
</dbReference>
<dbReference type="Pfam" id="PF24963">
    <property type="entry name" value="DUF7768"/>
    <property type="match status" value="1"/>
</dbReference>
<dbReference type="InterPro" id="IPR008145">
    <property type="entry name" value="GK/Ca_channel_bsu"/>
</dbReference>
<dbReference type="InterPro" id="IPR008144">
    <property type="entry name" value="Guanylate_kin-like_dom"/>
</dbReference>
<dbReference type="SMART" id="SM00072">
    <property type="entry name" value="GuKc"/>
    <property type="match status" value="1"/>
</dbReference>
<dbReference type="SUPFAM" id="SSF52540">
    <property type="entry name" value="P-loop containing nucleoside triphosphate hydrolases"/>
    <property type="match status" value="1"/>
</dbReference>
<dbReference type="InterPro" id="IPR056670">
    <property type="entry name" value="DUF7768"/>
</dbReference>
<reference evidence="5 6" key="1">
    <citation type="journal article" date="2016" name="Nat. Commun.">
        <title>Thousands of microbial genomes shed light on interconnected biogeochemical processes in an aquifer system.</title>
        <authorList>
            <person name="Anantharaman K."/>
            <person name="Brown C.T."/>
            <person name="Hug L.A."/>
            <person name="Sharon I."/>
            <person name="Castelle C.J."/>
            <person name="Probst A.J."/>
            <person name="Thomas B.C."/>
            <person name="Singh A."/>
            <person name="Wilkins M.J."/>
            <person name="Karaoz U."/>
            <person name="Brodie E.L."/>
            <person name="Williams K.H."/>
            <person name="Hubbard S.S."/>
            <person name="Banfield J.F."/>
        </authorList>
    </citation>
    <scope>NUCLEOTIDE SEQUENCE [LARGE SCALE GENOMIC DNA]</scope>
</reference>
<sequence>MRRVILESPFKGENWEATEENIRFARLCGHDCFLRGETFFASHLLYTQEHVLDDKVSEERKLGIEGGFAWKEVSDATVVYINRGISKGMDLGIKAALKMGQSVEYRVLADYPKITPLPAIITITGASGVGKSTVIKKFLEKNPKTGLIISYTTRGARDFDLPGEYLCGHSFEVMQDMEKDFFKLFSAHGNLYGTLKKSVTEAMAYSDPRVLILVPEAVKVIRDYYSKWPVLLNLIKSFYVFSPGEDEIRRRLAGRGEAEIQKRINDCKKWDEEVLASNIPYIFLKNEEPDKGIEKAVKQMMVFINHPSASRQTPPC</sequence>
<dbReference type="Proteomes" id="UP000178046">
    <property type="component" value="Unassembled WGS sequence"/>
</dbReference>
<evidence type="ECO:0000259" key="4">
    <source>
        <dbReference type="PROSITE" id="PS50052"/>
    </source>
</evidence>
<proteinExistence type="inferred from homology"/>
<dbReference type="PANTHER" id="PTHR23117">
    <property type="entry name" value="GUANYLATE KINASE-RELATED"/>
    <property type="match status" value="1"/>
</dbReference>
<evidence type="ECO:0000256" key="2">
    <source>
        <dbReference type="ARBA" id="ARBA00022679"/>
    </source>
</evidence>